<keyword evidence="2" id="KW-1185">Reference proteome</keyword>
<evidence type="ECO:0000313" key="2">
    <source>
        <dbReference type="Proteomes" id="UP001219518"/>
    </source>
</evidence>
<accession>A0AAE1LL97</accession>
<reference evidence="1" key="2">
    <citation type="journal article" date="2023" name="BMC Genomics">
        <title>Pest status, molecular evolution, and epigenetic factors derived from the genome assembly of Frankliniella fusca, a thysanopteran phytovirus vector.</title>
        <authorList>
            <person name="Catto M.A."/>
            <person name="Labadie P.E."/>
            <person name="Jacobson A.L."/>
            <person name="Kennedy G.G."/>
            <person name="Srinivasan R."/>
            <person name="Hunt B.G."/>
        </authorList>
    </citation>
    <scope>NUCLEOTIDE SEQUENCE</scope>
    <source>
        <strain evidence="1">PL_HMW_Pooled</strain>
    </source>
</reference>
<gene>
    <name evidence="1" type="ORF">KUF71_002277</name>
</gene>
<evidence type="ECO:0000313" key="1">
    <source>
        <dbReference type="EMBL" id="KAK3923883.1"/>
    </source>
</evidence>
<name>A0AAE1LL97_9NEOP</name>
<reference evidence="1" key="1">
    <citation type="submission" date="2021-07" db="EMBL/GenBank/DDBJ databases">
        <authorList>
            <person name="Catto M.A."/>
            <person name="Jacobson A."/>
            <person name="Kennedy G."/>
            <person name="Labadie P."/>
            <person name="Hunt B.G."/>
            <person name="Srinivasan R."/>
        </authorList>
    </citation>
    <scope>NUCLEOTIDE SEQUENCE</scope>
    <source>
        <strain evidence="1">PL_HMW_Pooled</strain>
        <tissue evidence="1">Head</tissue>
    </source>
</reference>
<dbReference type="Proteomes" id="UP001219518">
    <property type="component" value="Unassembled WGS sequence"/>
</dbReference>
<organism evidence="1 2">
    <name type="scientific">Frankliniella fusca</name>
    <dbReference type="NCBI Taxonomy" id="407009"/>
    <lineage>
        <taxon>Eukaryota</taxon>
        <taxon>Metazoa</taxon>
        <taxon>Ecdysozoa</taxon>
        <taxon>Arthropoda</taxon>
        <taxon>Hexapoda</taxon>
        <taxon>Insecta</taxon>
        <taxon>Pterygota</taxon>
        <taxon>Neoptera</taxon>
        <taxon>Paraneoptera</taxon>
        <taxon>Thysanoptera</taxon>
        <taxon>Terebrantia</taxon>
        <taxon>Thripoidea</taxon>
        <taxon>Thripidae</taxon>
        <taxon>Frankliniella</taxon>
    </lineage>
</organism>
<sequence>PQPVADCLAYVCRAARSASEPSRIGLSQAWGSGARALGPSAPLRGAQGRNEDRGIFSYLTKKEVKIK</sequence>
<feature type="non-terminal residue" evidence="1">
    <location>
        <position position="1"/>
    </location>
</feature>
<dbReference type="AlphaFoldDB" id="A0AAE1LL97"/>
<comment type="caution">
    <text evidence="1">The sequence shown here is derived from an EMBL/GenBank/DDBJ whole genome shotgun (WGS) entry which is preliminary data.</text>
</comment>
<dbReference type="EMBL" id="JAHWGI010001155">
    <property type="protein sequence ID" value="KAK3923883.1"/>
    <property type="molecule type" value="Genomic_DNA"/>
</dbReference>
<proteinExistence type="predicted"/>
<protein>
    <submittedName>
        <fullName evidence="1">Voltage-dependent T-type calcium channel subunit alpha-1I</fullName>
    </submittedName>
</protein>